<dbReference type="GO" id="GO:0005975">
    <property type="term" value="P:carbohydrate metabolic process"/>
    <property type="evidence" value="ECO:0007669"/>
    <property type="project" value="InterPro"/>
</dbReference>
<name>A0A6G1S3P1_9ACAR</name>
<evidence type="ECO:0000256" key="14">
    <source>
        <dbReference type="ARBA" id="ARBA00023180"/>
    </source>
</evidence>
<proteinExistence type="inferred from homology"/>
<dbReference type="SUPFAM" id="SSF48225">
    <property type="entry name" value="Seven-hairpin glycosidases"/>
    <property type="match status" value="1"/>
</dbReference>
<evidence type="ECO:0000256" key="19">
    <source>
        <dbReference type="PIRSR" id="PIRSR601382-2"/>
    </source>
</evidence>
<feature type="transmembrane region" description="Helical" evidence="22">
    <location>
        <begin position="12"/>
        <end position="30"/>
    </location>
</feature>
<keyword evidence="12 22" id="KW-0472">Membrane</keyword>
<keyword evidence="10 22" id="KW-1133">Transmembrane helix</keyword>
<organism evidence="23">
    <name type="scientific">Aceria tosichella</name>
    <name type="common">wheat curl mite</name>
    <dbReference type="NCBI Taxonomy" id="561515"/>
    <lineage>
        <taxon>Eukaryota</taxon>
        <taxon>Metazoa</taxon>
        <taxon>Ecdysozoa</taxon>
        <taxon>Arthropoda</taxon>
        <taxon>Chelicerata</taxon>
        <taxon>Arachnida</taxon>
        <taxon>Acari</taxon>
        <taxon>Acariformes</taxon>
        <taxon>Trombidiformes</taxon>
        <taxon>Prostigmata</taxon>
        <taxon>Eupodina</taxon>
        <taxon>Eriophyoidea</taxon>
        <taxon>Eriophyidae</taxon>
        <taxon>Eriophyinae</taxon>
        <taxon>Aceriini</taxon>
        <taxon>Aceria</taxon>
    </lineage>
</organism>
<evidence type="ECO:0000256" key="18">
    <source>
        <dbReference type="PIRSR" id="PIRSR601382-1"/>
    </source>
</evidence>
<dbReference type="EMBL" id="GGYP01000344">
    <property type="protein sequence ID" value="MDE45115.1"/>
    <property type="molecule type" value="Transcribed_RNA"/>
</dbReference>
<comment type="cofactor">
    <cofactor evidence="1 19">
        <name>Ca(2+)</name>
        <dbReference type="ChEBI" id="CHEBI:29108"/>
    </cofactor>
</comment>
<dbReference type="Pfam" id="PF01532">
    <property type="entry name" value="Glyco_hydro_47"/>
    <property type="match status" value="1"/>
</dbReference>
<dbReference type="PRINTS" id="PR00747">
    <property type="entry name" value="GLYHDRLASE47"/>
</dbReference>
<dbReference type="InterPro" id="IPR036026">
    <property type="entry name" value="Seven-hairpin_glycosidases"/>
</dbReference>
<dbReference type="GO" id="GO:0005783">
    <property type="term" value="C:endoplasmic reticulum"/>
    <property type="evidence" value="ECO:0007669"/>
    <property type="project" value="TreeGrafter"/>
</dbReference>
<feature type="active site" description="Proton donor" evidence="18">
    <location>
        <position position="124"/>
    </location>
</feature>
<evidence type="ECO:0000256" key="5">
    <source>
        <dbReference type="ARBA" id="ARBA00022692"/>
    </source>
</evidence>
<keyword evidence="6 19" id="KW-0479">Metal-binding</keyword>
<dbReference type="EC" id="3.2.1.-" evidence="21"/>
<dbReference type="InterPro" id="IPR050749">
    <property type="entry name" value="Glycosyl_Hydrolase_47"/>
</dbReference>
<evidence type="ECO:0000256" key="8">
    <source>
        <dbReference type="ARBA" id="ARBA00022837"/>
    </source>
</evidence>
<sequence>MAWSRSKQQQSIYLVLIIFYLQSVVLAFNVTSQNVDQANFIRDMMKHAWHGYASYAWGYNEVRPVTKMPHTESIFGGEKMGATIVDGIDTLYIMGLRDEYLAARTWIELNLDFNKLNGELSVFETNIRYVGGLLSIYALTKDQMFLNKAVQIADKLLPAFDTPSGIPQSNINIRTGYSRNHDWAYGAAILSEFGSMHLEFIYLSYVTGDPKYREKAFKIRHAIKKAVPRSDGLYNNYMNTDTGQWLARPTHISMGALGDSFYEYLIKAYVQSDGQDVEAYQMYMDAMIAFENKLIFTSTQSRLVYFAELKDTSINHKMDSLACFSGGMLAMGATKSVEPVRSRHMSLASGIANTCHESCARSKSHLGPETFLFSSRADAVAYGPSEKYYILRPEILESYFYMWRYTHDPKYRAWAWDFVEALEKYCKSEAGYSGLRNVYQPVIKDDVQQSFFLAEVLKYLYLIFSDDSVINLDEWVLNTEAHPMPILMRPHYSISPAS</sequence>
<dbReference type="Gene3D" id="1.50.10.10">
    <property type="match status" value="1"/>
</dbReference>
<comment type="pathway">
    <text evidence="3">Protein modification; protein glycosylation.</text>
</comment>
<evidence type="ECO:0000256" key="4">
    <source>
        <dbReference type="ARBA" id="ARBA00007658"/>
    </source>
</evidence>
<evidence type="ECO:0000256" key="20">
    <source>
        <dbReference type="PIRSR" id="PIRSR601382-3"/>
    </source>
</evidence>
<reference evidence="23" key="1">
    <citation type="submission" date="2018-10" db="EMBL/GenBank/DDBJ databases">
        <title>Transcriptome assembly of Aceria tosichella (Wheat curl mite) Type 2.</title>
        <authorList>
            <person name="Scully E.D."/>
            <person name="Geib S.M."/>
            <person name="Palmer N.A."/>
            <person name="Gupta A.K."/>
            <person name="Sarath G."/>
            <person name="Tatineni S."/>
        </authorList>
    </citation>
    <scope>NUCLEOTIDE SEQUENCE</scope>
    <source>
        <strain evidence="23">LincolnNE</strain>
    </source>
</reference>
<evidence type="ECO:0000256" key="9">
    <source>
        <dbReference type="ARBA" id="ARBA00022968"/>
    </source>
</evidence>
<dbReference type="GO" id="GO:0004571">
    <property type="term" value="F:mannosyl-oligosaccharide 1,2-alpha-mannosidase activity"/>
    <property type="evidence" value="ECO:0007669"/>
    <property type="project" value="UniProtKB-EC"/>
</dbReference>
<comment type="similarity">
    <text evidence="4 21">Belongs to the glycosyl hydrolase 47 family.</text>
</comment>
<evidence type="ECO:0000256" key="10">
    <source>
        <dbReference type="ARBA" id="ARBA00022989"/>
    </source>
</evidence>
<keyword evidence="7 21" id="KW-0378">Hydrolase</keyword>
<feature type="active site" description="Proton donor" evidence="18">
    <location>
        <position position="369"/>
    </location>
</feature>
<dbReference type="GO" id="GO:0000139">
    <property type="term" value="C:Golgi membrane"/>
    <property type="evidence" value="ECO:0007669"/>
    <property type="project" value="UniProtKB-SubCell"/>
</dbReference>
<keyword evidence="15 21" id="KW-0326">Glycosidase</keyword>
<evidence type="ECO:0000256" key="13">
    <source>
        <dbReference type="ARBA" id="ARBA00023157"/>
    </source>
</evidence>
<feature type="active site" evidence="18">
    <location>
        <position position="394"/>
    </location>
</feature>
<evidence type="ECO:0000313" key="23">
    <source>
        <dbReference type="EMBL" id="MDE45115.1"/>
    </source>
</evidence>
<evidence type="ECO:0000256" key="11">
    <source>
        <dbReference type="ARBA" id="ARBA00023034"/>
    </source>
</evidence>
<evidence type="ECO:0000256" key="16">
    <source>
        <dbReference type="ARBA" id="ARBA00047669"/>
    </source>
</evidence>
<dbReference type="InterPro" id="IPR012341">
    <property type="entry name" value="6hp_glycosidase-like_sf"/>
</dbReference>
<evidence type="ECO:0000256" key="17">
    <source>
        <dbReference type="ARBA" id="ARBA00048605"/>
    </source>
</evidence>
<evidence type="ECO:0000256" key="2">
    <source>
        <dbReference type="ARBA" id="ARBA00004323"/>
    </source>
</evidence>
<accession>A0A6G1S3P1</accession>
<dbReference type="PANTHER" id="PTHR11742">
    <property type="entry name" value="MANNOSYL-OLIGOSACCHARIDE ALPHA-1,2-MANNOSIDASE-RELATED"/>
    <property type="match status" value="1"/>
</dbReference>
<keyword evidence="13 20" id="KW-1015">Disulfide bond</keyword>
<feature type="disulfide bond" evidence="20">
    <location>
        <begin position="323"/>
        <end position="355"/>
    </location>
</feature>
<evidence type="ECO:0000256" key="15">
    <source>
        <dbReference type="ARBA" id="ARBA00023295"/>
    </source>
</evidence>
<evidence type="ECO:0000256" key="3">
    <source>
        <dbReference type="ARBA" id="ARBA00004922"/>
    </source>
</evidence>
<evidence type="ECO:0000256" key="21">
    <source>
        <dbReference type="RuleBase" id="RU361193"/>
    </source>
</evidence>
<dbReference type="GO" id="GO:0005509">
    <property type="term" value="F:calcium ion binding"/>
    <property type="evidence" value="ECO:0007669"/>
    <property type="project" value="InterPro"/>
</dbReference>
<dbReference type="PANTHER" id="PTHR11742:SF6">
    <property type="entry name" value="MANNOSYL-OLIGOSACCHARIDE ALPHA-1,2-MANNOSIDASE IA-RELATED"/>
    <property type="match status" value="1"/>
</dbReference>
<feature type="binding site" evidence="19">
    <location>
        <position position="479"/>
    </location>
    <ligand>
        <name>Ca(2+)</name>
        <dbReference type="ChEBI" id="CHEBI:29108"/>
    </ligand>
</feature>
<keyword evidence="5 22" id="KW-0812">Transmembrane</keyword>
<evidence type="ECO:0000256" key="7">
    <source>
        <dbReference type="ARBA" id="ARBA00022801"/>
    </source>
</evidence>
<evidence type="ECO:0000256" key="6">
    <source>
        <dbReference type="ARBA" id="ARBA00022723"/>
    </source>
</evidence>
<dbReference type="FunFam" id="1.50.10.10:FF:000017">
    <property type="entry name" value="alpha-1,2-Mannosidase"/>
    <property type="match status" value="1"/>
</dbReference>
<keyword evidence="14" id="KW-0325">Glycoprotein</keyword>
<comment type="subcellular location">
    <subcellularLocation>
        <location evidence="2">Golgi apparatus membrane</location>
        <topology evidence="2">Single-pass type II membrane protein</topology>
    </subcellularLocation>
</comment>
<dbReference type="InterPro" id="IPR001382">
    <property type="entry name" value="Glyco_hydro_47"/>
</dbReference>
<gene>
    <name evidence="23" type="ORF">g.14397</name>
</gene>
<comment type="catalytic activity">
    <reaction evidence="16">
        <text>N(4)-(alpha-D-Man-(1-&gt;2)-alpha-D-Man-(1-&gt;2)-alpha-D-Man-(1-&gt;3)-[alpha-D-Man-(1-&gt;3)-[alpha-D-Man-(1-&gt;2)-alpha-D-Man-(1-&gt;6)]-alpha-D-Man-(1-&gt;6)]-beta-D-Man-(1-&gt;4)-beta-D-GlcNAc-(1-&gt;4)-beta-D-GlcNAc)-L-asparaginyl-[protein] (N-glucan mannose isomer 8A1,2,3B1,3) + 3 H2O = N(4)-(alpha-D-Man-(1-&gt;3)-[alpha-D-Man-(1-&gt;3)-[alpha-D-Man-(1-&gt;6)]-alpha-D-Man-(1-&gt;6)]-beta-D-Man-(1-&gt;4)-beta-D-GlcNAc-(1-&gt;4)-beta-D-GlcNAc)-L-asparaginyl-[protein] (N-glucan mannose isomer 5A1,2) + 3 beta-D-mannose</text>
        <dbReference type="Rhea" id="RHEA:56028"/>
        <dbReference type="Rhea" id="RHEA-COMP:14358"/>
        <dbReference type="Rhea" id="RHEA-COMP:14367"/>
        <dbReference type="ChEBI" id="CHEBI:15377"/>
        <dbReference type="ChEBI" id="CHEBI:28563"/>
        <dbReference type="ChEBI" id="CHEBI:59087"/>
        <dbReference type="ChEBI" id="CHEBI:60628"/>
        <dbReference type="EC" id="3.2.1.113"/>
    </reaction>
</comment>
<comment type="catalytic activity">
    <reaction evidence="17">
        <text>N(4)-(alpha-D-Man-(1-&gt;2)-alpha-D-Man-(1-&gt;2)-alpha-D-Man-(1-&gt;3)-[alpha-D-Man-(1-&gt;2)-alpha-D-Man-(1-&gt;3)-[alpha-D-Man-(1-&gt;2)-alpha-D-Man-(1-&gt;6)]-alpha-D-Man-(1-&gt;6)]-beta-D-Man-(1-&gt;4)-beta-D-GlcNAc-(1-&gt;4)-beta-D-GlcNAc)-L-asparaginyl-[protein] (N-glucan mannose isomer 9A1,2,3B1,2,3) + 4 H2O = N(4)-(alpha-D-Man-(1-&gt;3)-[alpha-D-Man-(1-&gt;3)-[alpha-D-Man-(1-&gt;6)]-alpha-D-Man-(1-&gt;6)]-beta-D-Man-(1-&gt;4)-beta-D-GlcNAc-(1-&gt;4)-beta-D-GlcNAc)-L-asparaginyl-[protein] (N-glucan mannose isomer 5A1,2) + 4 beta-D-mannose</text>
        <dbReference type="Rhea" id="RHEA:56008"/>
        <dbReference type="Rhea" id="RHEA-COMP:14356"/>
        <dbReference type="Rhea" id="RHEA-COMP:14367"/>
        <dbReference type="ChEBI" id="CHEBI:15377"/>
        <dbReference type="ChEBI" id="CHEBI:28563"/>
        <dbReference type="ChEBI" id="CHEBI:59087"/>
        <dbReference type="ChEBI" id="CHEBI:139493"/>
        <dbReference type="EC" id="3.2.1.113"/>
    </reaction>
</comment>
<evidence type="ECO:0000256" key="12">
    <source>
        <dbReference type="ARBA" id="ARBA00023136"/>
    </source>
</evidence>
<evidence type="ECO:0000256" key="1">
    <source>
        <dbReference type="ARBA" id="ARBA00001913"/>
    </source>
</evidence>
<protein>
    <recommendedName>
        <fullName evidence="21">alpha-1,2-Mannosidase</fullName>
        <ecNumber evidence="21">3.2.1.-</ecNumber>
    </recommendedName>
</protein>
<dbReference type="AlphaFoldDB" id="A0A6G1S3P1"/>
<keyword evidence="8 19" id="KW-0106">Calcium</keyword>
<keyword evidence="11" id="KW-0333">Golgi apparatus</keyword>
<feature type="active site" evidence="18">
    <location>
        <position position="259"/>
    </location>
</feature>
<evidence type="ECO:0000256" key="22">
    <source>
        <dbReference type="SAM" id="Phobius"/>
    </source>
</evidence>
<keyword evidence="9" id="KW-0735">Signal-anchor</keyword>
<dbReference type="GO" id="GO:0006491">
    <property type="term" value="P:N-glycan processing"/>
    <property type="evidence" value="ECO:0007669"/>
    <property type="project" value="UniProtKB-ARBA"/>
</dbReference>